<proteinExistence type="predicted"/>
<sequence>MIIKNKKLIITLTILPLICVSLYVFIFYVKKTNEKYIAVSSTLDFENPGSTEIVTYDNNLNKLTNETINLGTGLFHIESKNKIYLFAGQSYLSINKSTGEQKKFENIIDTGVIESVNSTGDCPVLIKNIGMLTELDYDCEICIIDDLDNPKLTSFKTQNTLAADAIKFKNKIYAITSSSGASGSYFIEIYDENGTLIDKNKLYISNCMYKFYIYNDSLYLLSFSGECYSTIINKVNDDGMLNNTDTKIFDGLFSVNPINNNIYSSTKDGTIFKINLDGNKPEEIVSIKDLLPSKNNNVNSIFNLLYFYDNTFAIRSLIEVPVADSKYNTSVVFFIPEEGEYVNCETVTNLDMDNSTKGKRIVYFGKISTK</sequence>
<reference evidence="2 3" key="1">
    <citation type="submission" date="2018-03" db="EMBL/GenBank/DDBJ databases">
        <title>The uncultured portion of the human microbiome is neutrally assembled.</title>
        <authorList>
            <person name="Jeraldo P."/>
            <person name="Boardman L."/>
            <person name="White B.A."/>
            <person name="Nelson H."/>
            <person name="Goldenfeld N."/>
            <person name="Chia N."/>
        </authorList>
    </citation>
    <scope>NUCLEOTIDE SEQUENCE [LARGE SCALE GENOMIC DNA]</scope>
    <source>
        <strain evidence="2">CIM:MAG 903</strain>
    </source>
</reference>
<organism evidence="2 3">
    <name type="scientific">Clostridium cadaveris</name>
    <dbReference type="NCBI Taxonomy" id="1529"/>
    <lineage>
        <taxon>Bacteria</taxon>
        <taxon>Bacillati</taxon>
        <taxon>Bacillota</taxon>
        <taxon>Clostridia</taxon>
        <taxon>Eubacteriales</taxon>
        <taxon>Clostridiaceae</taxon>
        <taxon>Clostridium</taxon>
    </lineage>
</organism>
<keyword evidence="1" id="KW-1133">Transmembrane helix</keyword>
<evidence type="ECO:0000313" key="2">
    <source>
        <dbReference type="EMBL" id="PWL55766.1"/>
    </source>
</evidence>
<name>A0A316MBN7_9CLOT</name>
<feature type="transmembrane region" description="Helical" evidence="1">
    <location>
        <begin position="7"/>
        <end position="29"/>
    </location>
</feature>
<dbReference type="AlphaFoldDB" id="A0A316MBN7"/>
<dbReference type="Proteomes" id="UP000246114">
    <property type="component" value="Unassembled WGS sequence"/>
</dbReference>
<gene>
    <name evidence="2" type="ORF">DBY38_00290</name>
</gene>
<comment type="caution">
    <text evidence="2">The sequence shown here is derived from an EMBL/GenBank/DDBJ whole genome shotgun (WGS) entry which is preliminary data.</text>
</comment>
<protein>
    <submittedName>
        <fullName evidence="2">Uncharacterized protein</fullName>
    </submittedName>
</protein>
<evidence type="ECO:0000256" key="1">
    <source>
        <dbReference type="SAM" id="Phobius"/>
    </source>
</evidence>
<dbReference type="EMBL" id="QAMZ01000003">
    <property type="protein sequence ID" value="PWL55766.1"/>
    <property type="molecule type" value="Genomic_DNA"/>
</dbReference>
<keyword evidence="1" id="KW-0472">Membrane</keyword>
<keyword evidence="1" id="KW-0812">Transmembrane</keyword>
<evidence type="ECO:0000313" key="3">
    <source>
        <dbReference type="Proteomes" id="UP000246114"/>
    </source>
</evidence>
<accession>A0A316MBN7</accession>
<dbReference type="SUPFAM" id="SSF75011">
    <property type="entry name" value="3-carboxy-cis,cis-mucoante lactonizing enzyme"/>
    <property type="match status" value="1"/>
</dbReference>